<dbReference type="GO" id="GO:0005737">
    <property type="term" value="C:cytoplasm"/>
    <property type="evidence" value="ECO:0007669"/>
    <property type="project" value="TreeGrafter"/>
</dbReference>
<dbReference type="Pfam" id="PF02137">
    <property type="entry name" value="A_deamin"/>
    <property type="match status" value="1"/>
</dbReference>
<dbReference type="GO" id="GO:0006396">
    <property type="term" value="P:RNA processing"/>
    <property type="evidence" value="ECO:0007669"/>
    <property type="project" value="InterPro"/>
</dbReference>
<dbReference type="Proteomes" id="UP000027135">
    <property type="component" value="Unassembled WGS sequence"/>
</dbReference>
<sequence>MTTDHQMEDAKVISVATGTRCISGEYVSLVGVSLNDTHAEVIARRCLCDFFYAQLEMHDDSGSLLLMRLYLKISIQTEKHEDN</sequence>
<evidence type="ECO:0000313" key="2">
    <source>
        <dbReference type="EMBL" id="KDR11163.1"/>
    </source>
</evidence>
<proteinExistence type="predicted"/>
<dbReference type="PROSITE" id="PS50141">
    <property type="entry name" value="A_DEAMIN_EDITASE"/>
    <property type="match status" value="1"/>
</dbReference>
<dbReference type="AlphaFoldDB" id="A0A067QY75"/>
<dbReference type="InParanoid" id="A0A067QY75"/>
<protein>
    <submittedName>
        <fullName evidence="2">Double-stranded RNA-specific editase 1</fullName>
    </submittedName>
</protein>
<dbReference type="GO" id="GO:0003726">
    <property type="term" value="F:double-stranded RNA adenosine deaminase activity"/>
    <property type="evidence" value="ECO:0007669"/>
    <property type="project" value="TreeGrafter"/>
</dbReference>
<name>A0A067QY75_ZOONE</name>
<dbReference type="PANTHER" id="PTHR10910">
    <property type="entry name" value="EUKARYOTE SPECIFIC DSRNA BINDING PROTEIN"/>
    <property type="match status" value="1"/>
</dbReference>
<gene>
    <name evidence="2" type="ORF">L798_14945</name>
</gene>
<feature type="domain" description="A to I editase" evidence="1">
    <location>
        <begin position="14"/>
        <end position="83"/>
    </location>
</feature>
<organism evidence="2 3">
    <name type="scientific">Zootermopsis nevadensis</name>
    <name type="common">Dampwood termite</name>
    <dbReference type="NCBI Taxonomy" id="136037"/>
    <lineage>
        <taxon>Eukaryota</taxon>
        <taxon>Metazoa</taxon>
        <taxon>Ecdysozoa</taxon>
        <taxon>Arthropoda</taxon>
        <taxon>Hexapoda</taxon>
        <taxon>Insecta</taxon>
        <taxon>Pterygota</taxon>
        <taxon>Neoptera</taxon>
        <taxon>Polyneoptera</taxon>
        <taxon>Dictyoptera</taxon>
        <taxon>Blattodea</taxon>
        <taxon>Blattoidea</taxon>
        <taxon>Termitoidae</taxon>
        <taxon>Termopsidae</taxon>
        <taxon>Zootermopsis</taxon>
    </lineage>
</organism>
<dbReference type="GO" id="GO:0006382">
    <property type="term" value="P:adenosine to inosine editing"/>
    <property type="evidence" value="ECO:0007669"/>
    <property type="project" value="TreeGrafter"/>
</dbReference>
<dbReference type="GO" id="GO:0005730">
    <property type="term" value="C:nucleolus"/>
    <property type="evidence" value="ECO:0007669"/>
    <property type="project" value="TreeGrafter"/>
</dbReference>
<evidence type="ECO:0000259" key="1">
    <source>
        <dbReference type="PROSITE" id="PS50141"/>
    </source>
</evidence>
<dbReference type="InterPro" id="IPR002466">
    <property type="entry name" value="A_deamin"/>
</dbReference>
<reference evidence="2 3" key="1">
    <citation type="journal article" date="2014" name="Nat. Commun.">
        <title>Molecular traces of alternative social organization in a termite genome.</title>
        <authorList>
            <person name="Terrapon N."/>
            <person name="Li C."/>
            <person name="Robertson H.M."/>
            <person name="Ji L."/>
            <person name="Meng X."/>
            <person name="Booth W."/>
            <person name="Chen Z."/>
            <person name="Childers C.P."/>
            <person name="Glastad K.M."/>
            <person name="Gokhale K."/>
            <person name="Gowin J."/>
            <person name="Gronenberg W."/>
            <person name="Hermansen R.A."/>
            <person name="Hu H."/>
            <person name="Hunt B.G."/>
            <person name="Huylmans A.K."/>
            <person name="Khalil S.M."/>
            <person name="Mitchell R.D."/>
            <person name="Munoz-Torres M.C."/>
            <person name="Mustard J.A."/>
            <person name="Pan H."/>
            <person name="Reese J.T."/>
            <person name="Scharf M.E."/>
            <person name="Sun F."/>
            <person name="Vogel H."/>
            <person name="Xiao J."/>
            <person name="Yang W."/>
            <person name="Yang Z."/>
            <person name="Yang Z."/>
            <person name="Zhou J."/>
            <person name="Zhu J."/>
            <person name="Brent C.S."/>
            <person name="Elsik C.G."/>
            <person name="Goodisman M.A."/>
            <person name="Liberles D.A."/>
            <person name="Roe R.M."/>
            <person name="Vargo E.L."/>
            <person name="Vilcinskas A."/>
            <person name="Wang J."/>
            <person name="Bornberg-Bauer E."/>
            <person name="Korb J."/>
            <person name="Zhang G."/>
            <person name="Liebig J."/>
        </authorList>
    </citation>
    <scope>NUCLEOTIDE SEQUENCE [LARGE SCALE GENOMIC DNA]</scope>
    <source>
        <tissue evidence="2">Whole organism</tissue>
    </source>
</reference>
<dbReference type="GO" id="GO:0003725">
    <property type="term" value="F:double-stranded RNA binding"/>
    <property type="evidence" value="ECO:0007669"/>
    <property type="project" value="TreeGrafter"/>
</dbReference>
<accession>A0A067QY75</accession>
<dbReference type="EMBL" id="KK853117">
    <property type="protein sequence ID" value="KDR11163.1"/>
    <property type="molecule type" value="Genomic_DNA"/>
</dbReference>
<evidence type="ECO:0000313" key="3">
    <source>
        <dbReference type="Proteomes" id="UP000027135"/>
    </source>
</evidence>
<dbReference type="eggNOG" id="KOG2777">
    <property type="taxonomic scope" value="Eukaryota"/>
</dbReference>
<keyword evidence="3" id="KW-1185">Reference proteome</keyword>
<dbReference type="GO" id="GO:0008251">
    <property type="term" value="F:tRNA-specific adenosine deaminase activity"/>
    <property type="evidence" value="ECO:0007669"/>
    <property type="project" value="TreeGrafter"/>
</dbReference>
<dbReference type="PANTHER" id="PTHR10910:SF62">
    <property type="entry name" value="AT07585P-RELATED"/>
    <property type="match status" value="1"/>
</dbReference>